<proteinExistence type="predicted"/>
<dbReference type="AlphaFoldDB" id="A0A512JQL8"/>
<evidence type="ECO:0008006" key="3">
    <source>
        <dbReference type="Google" id="ProtNLM"/>
    </source>
</evidence>
<dbReference type="InterPro" id="IPR011855">
    <property type="entry name" value="Phgtail_TP901_1"/>
</dbReference>
<dbReference type="EMBL" id="BJZV01000034">
    <property type="protein sequence ID" value="GEP12255.1"/>
    <property type="molecule type" value="Genomic_DNA"/>
</dbReference>
<organism evidence="1 2">
    <name type="scientific">Methylobacterium gnaphalii</name>
    <dbReference type="NCBI Taxonomy" id="1010610"/>
    <lineage>
        <taxon>Bacteria</taxon>
        <taxon>Pseudomonadati</taxon>
        <taxon>Pseudomonadota</taxon>
        <taxon>Alphaproteobacteria</taxon>
        <taxon>Hyphomicrobiales</taxon>
        <taxon>Methylobacteriaceae</taxon>
        <taxon>Methylobacterium</taxon>
    </lineage>
</organism>
<dbReference type="Pfam" id="PF06199">
    <property type="entry name" value="Phage_tail_2"/>
    <property type="match status" value="1"/>
</dbReference>
<gene>
    <name evidence="1" type="ORF">MGN01_41000</name>
</gene>
<reference evidence="1 2" key="1">
    <citation type="submission" date="2019-07" db="EMBL/GenBank/DDBJ databases">
        <title>Whole genome shotgun sequence of Methylobacterium gnaphalii NBRC 107716.</title>
        <authorList>
            <person name="Hosoyama A."/>
            <person name="Uohara A."/>
            <person name="Ohji S."/>
            <person name="Ichikawa N."/>
        </authorList>
    </citation>
    <scope>NUCLEOTIDE SEQUENCE [LARGE SCALE GENOMIC DNA]</scope>
    <source>
        <strain evidence="1 2">NBRC 107716</strain>
    </source>
</reference>
<dbReference type="RefSeq" id="WP_147048642.1">
    <property type="nucleotide sequence ID" value="NZ_BJZV01000034.1"/>
</dbReference>
<accession>A0A512JQL8</accession>
<keyword evidence="2" id="KW-1185">Reference proteome</keyword>
<evidence type="ECO:0000313" key="2">
    <source>
        <dbReference type="Proteomes" id="UP000321750"/>
    </source>
</evidence>
<evidence type="ECO:0000313" key="1">
    <source>
        <dbReference type="EMBL" id="GEP12255.1"/>
    </source>
</evidence>
<name>A0A512JQL8_9HYPH</name>
<comment type="caution">
    <text evidence="1">The sequence shown here is derived from an EMBL/GenBank/DDBJ whole genome shotgun (WGS) entry which is preliminary data.</text>
</comment>
<dbReference type="Proteomes" id="UP000321750">
    <property type="component" value="Unassembled WGS sequence"/>
</dbReference>
<protein>
    <recommendedName>
        <fullName evidence="3">Phage tail protein</fullName>
    </recommendedName>
</protein>
<sequence>MAEPQLLPGNRFRAYRATGQTPEFVCLATSITLTITNAYEDATVADCDNPLETPWRKSVKSSSSWGGRFSGSIAADHLDDFRADVSSEDAVPYQFQVDRNAAGGGGKWAGNVFYENFEITKNNNGIVSFTAQLRGDGPLVWTDASA</sequence>
<dbReference type="OrthoDB" id="7993506at2"/>